<keyword evidence="3" id="KW-1185">Reference proteome</keyword>
<sequence length="150" mass="17016">MKKHYLVLINGLLALIGSAINFFAPVMILAMGLAAHEDFGSALMALISWNFFVCILAIASRWLLKDEKRIHKWISNLFLVAGLILLFANLLILSWSFSYLESPLMWLFGKIFGKVHEFTYFFYSQWVAGGFLVISGIAFLVSLKNFKAED</sequence>
<dbReference type="AlphaFoldDB" id="A0A3S4PX16"/>
<protein>
    <submittedName>
        <fullName evidence="2">Uncharacterized protein</fullName>
    </submittedName>
</protein>
<evidence type="ECO:0000256" key="1">
    <source>
        <dbReference type="SAM" id="Phobius"/>
    </source>
</evidence>
<gene>
    <name evidence="2" type="ORF">NCTC3166_00369</name>
</gene>
<keyword evidence="1" id="KW-1133">Transmembrane helix</keyword>
<dbReference type="EMBL" id="LR134266">
    <property type="protein sequence ID" value="VED66582.1"/>
    <property type="molecule type" value="Genomic_DNA"/>
</dbReference>
<organism evidence="2 3">
    <name type="scientific">Streptococcus viridans</name>
    <dbReference type="NCBI Taxonomy" id="78535"/>
    <lineage>
        <taxon>Bacteria</taxon>
        <taxon>Bacillati</taxon>
        <taxon>Bacillota</taxon>
        <taxon>Bacilli</taxon>
        <taxon>Lactobacillales</taxon>
        <taxon>Streptococcaceae</taxon>
        <taxon>Streptococcus</taxon>
    </lineage>
</organism>
<evidence type="ECO:0000313" key="2">
    <source>
        <dbReference type="EMBL" id="VED66582.1"/>
    </source>
</evidence>
<feature type="transmembrane region" description="Helical" evidence="1">
    <location>
        <begin position="76"/>
        <end position="100"/>
    </location>
</feature>
<dbReference type="Proteomes" id="UP000270025">
    <property type="component" value="Chromosome"/>
</dbReference>
<feature type="transmembrane region" description="Helical" evidence="1">
    <location>
        <begin position="120"/>
        <end position="143"/>
    </location>
</feature>
<feature type="transmembrane region" description="Helical" evidence="1">
    <location>
        <begin position="12"/>
        <end position="35"/>
    </location>
</feature>
<reference evidence="2 3" key="1">
    <citation type="submission" date="2018-12" db="EMBL/GenBank/DDBJ databases">
        <authorList>
            <consortium name="Pathogen Informatics"/>
        </authorList>
    </citation>
    <scope>NUCLEOTIDE SEQUENCE [LARGE SCALE GENOMIC DNA]</scope>
    <source>
        <strain evidence="2 3">NCTC3166</strain>
    </source>
</reference>
<accession>A0A3S4PX16</accession>
<dbReference type="KEGG" id="svf:NCTC3166_00369"/>
<feature type="transmembrane region" description="Helical" evidence="1">
    <location>
        <begin position="41"/>
        <end position="64"/>
    </location>
</feature>
<name>A0A3S4PX16_9STRE</name>
<evidence type="ECO:0000313" key="3">
    <source>
        <dbReference type="Proteomes" id="UP000270025"/>
    </source>
</evidence>
<proteinExistence type="predicted"/>
<dbReference type="RefSeq" id="WP_126403766.1">
    <property type="nucleotide sequence ID" value="NZ_LR134266.1"/>
</dbReference>
<keyword evidence="1" id="KW-0472">Membrane</keyword>
<keyword evidence="1" id="KW-0812">Transmembrane</keyword>